<dbReference type="Pfam" id="PF07938">
    <property type="entry name" value="Fungal_lectin"/>
    <property type="match status" value="1"/>
</dbReference>
<dbReference type="Gene3D" id="2.120.10.70">
    <property type="entry name" value="Fucose-specific lectin"/>
    <property type="match status" value="1"/>
</dbReference>
<dbReference type="OrthoDB" id="407298at2759"/>
<comment type="caution">
    <text evidence="5">The sequence shown here is derived from an EMBL/GenBank/DDBJ whole genome shotgun (WGS) entry which is preliminary data.</text>
</comment>
<dbReference type="Proteomes" id="UP000653565">
    <property type="component" value="Unassembled WGS sequence"/>
</dbReference>
<dbReference type="GO" id="GO:0030246">
    <property type="term" value="F:carbohydrate binding"/>
    <property type="evidence" value="ECO:0007669"/>
    <property type="project" value="UniProtKB-KW"/>
</dbReference>
<protein>
    <recommendedName>
        <fullName evidence="2">Fucose-specific lectin</fullName>
    </recommendedName>
</protein>
<dbReference type="EMBL" id="JAAAPX010000064">
    <property type="protein sequence ID" value="KAF4234914.1"/>
    <property type="molecule type" value="Genomic_DNA"/>
</dbReference>
<evidence type="ECO:0000256" key="4">
    <source>
        <dbReference type="SAM" id="MobiDB-lite"/>
    </source>
</evidence>
<feature type="region of interest" description="Disordered" evidence="4">
    <location>
        <begin position="275"/>
        <end position="298"/>
    </location>
</feature>
<keyword evidence="6" id="KW-1185">Reference proteome</keyword>
<evidence type="ECO:0000313" key="5">
    <source>
        <dbReference type="EMBL" id="KAF4234914.1"/>
    </source>
</evidence>
<evidence type="ECO:0000313" key="6">
    <source>
        <dbReference type="Proteomes" id="UP000653565"/>
    </source>
</evidence>
<keyword evidence="3" id="KW-0430">Lectin</keyword>
<comment type="similarity">
    <text evidence="1">Belongs to the fungal fucose-specific lectin family.</text>
</comment>
<name>A0A8H4H4V4_9EURO</name>
<accession>A0A8H4H4V4</accession>
<dbReference type="AlphaFoldDB" id="A0A8H4H4V4"/>
<evidence type="ECO:0000256" key="2">
    <source>
        <dbReference type="ARBA" id="ARBA00015560"/>
    </source>
</evidence>
<evidence type="ECO:0000256" key="1">
    <source>
        <dbReference type="ARBA" id="ARBA00009042"/>
    </source>
</evidence>
<proteinExistence type="inferred from homology"/>
<dbReference type="InterPro" id="IPR012475">
    <property type="entry name" value="Fungal_lectin"/>
</dbReference>
<gene>
    <name evidence="5" type="ORF">CNMCM6805_008387</name>
</gene>
<evidence type="ECO:0000256" key="3">
    <source>
        <dbReference type="ARBA" id="ARBA00022734"/>
    </source>
</evidence>
<reference evidence="5" key="1">
    <citation type="journal article" date="2020" name="bioRxiv">
        <title>Genomic and phenotypic heterogeneity of clinical isolates of the human pathogens Aspergillus fumigatus, Aspergillus lentulus and Aspergillus fumigatiaffinis.</title>
        <authorList>
            <person name="dos Santos R.A.C."/>
            <person name="Steenwyk J.L."/>
            <person name="Rivero-Menendez O."/>
            <person name="Mead M.E."/>
            <person name="Silva L.P."/>
            <person name="Bastos R.W."/>
            <person name="Alastruey-Izquierdo A."/>
            <person name="Goldman G.H."/>
            <person name="Rokas A."/>
        </authorList>
    </citation>
    <scope>NUCLEOTIDE SEQUENCE</scope>
    <source>
        <strain evidence="5">CNM-CM6805</strain>
    </source>
</reference>
<organism evidence="5 6">
    <name type="scientific">Aspergillus fumigatiaffinis</name>
    <dbReference type="NCBI Taxonomy" id="340414"/>
    <lineage>
        <taxon>Eukaryota</taxon>
        <taxon>Fungi</taxon>
        <taxon>Dikarya</taxon>
        <taxon>Ascomycota</taxon>
        <taxon>Pezizomycotina</taxon>
        <taxon>Eurotiomycetes</taxon>
        <taxon>Eurotiomycetidae</taxon>
        <taxon>Eurotiales</taxon>
        <taxon>Aspergillaceae</taxon>
        <taxon>Aspergillus</taxon>
        <taxon>Aspergillus subgen. Fumigati</taxon>
    </lineage>
</organism>
<dbReference type="SUPFAM" id="SSF89372">
    <property type="entry name" value="Fucose-specific lectin"/>
    <property type="match status" value="1"/>
</dbReference>
<sequence length="403" mass="44337">MDFTNFDAIEFSQDNKTHIPVNFDKEQCVGTHTTPGTVWESTSPSNIPVRNAPNQKAKAAPGSSLAIARPGVDDETLRLFYQVESNGKFPIREIRYQYDEGSWTLQRRQIEGAAKHGSFSAASAGRTGPVRVYYADSNNALRVGVWNSPFNRWEEIEVGETDFILAPEAPISAVCWYENPPSDDFRVRIYTILRSMPTEIVELARNGDDWKNELRVVDLSTGSANKSTVALSRNKRTNHHNPISVFYQPDRHVIEVAIADRERKINPAASVALKPRGVPTARGPLPQTQGGAVPSGYQGQKAVPENAVILAPGQKAVSQSATVLQPGQKAVSENAVILAPGQKAVSQSATVLQPDQRAIDQRIIDVWYLYASAVAYGTGREDVRPQAEDVKRMISLYTANPEK</sequence>
<reference evidence="5" key="2">
    <citation type="submission" date="2020-04" db="EMBL/GenBank/DDBJ databases">
        <authorList>
            <person name="Santos R.A.C."/>
            <person name="Steenwyk J.L."/>
            <person name="Rivero-Menendez O."/>
            <person name="Mead M.E."/>
            <person name="Silva L.P."/>
            <person name="Bastos R.W."/>
            <person name="Alastruey-Izquierdo A."/>
            <person name="Goldman G.H."/>
            <person name="Rokas A."/>
        </authorList>
    </citation>
    <scope>NUCLEOTIDE SEQUENCE</scope>
    <source>
        <strain evidence="5">CNM-CM6805</strain>
    </source>
</reference>